<dbReference type="Proteomes" id="UP001295684">
    <property type="component" value="Unassembled WGS sequence"/>
</dbReference>
<keyword evidence="12" id="KW-1185">Reference proteome</keyword>
<dbReference type="PANTHER" id="PTHR45624:SF12">
    <property type="entry name" value="MITOCHONDRIAL ORNITHINE TRANSPORTER 1"/>
    <property type="match status" value="1"/>
</dbReference>
<name>A0AAD1XIT3_EUPCR</name>
<dbReference type="Gene3D" id="1.50.40.10">
    <property type="entry name" value="Mitochondrial carrier domain"/>
    <property type="match status" value="1"/>
</dbReference>
<dbReference type="AlphaFoldDB" id="A0AAD1XIT3"/>
<evidence type="ECO:0000256" key="5">
    <source>
        <dbReference type="ARBA" id="ARBA00022737"/>
    </source>
</evidence>
<keyword evidence="7" id="KW-0496">Mitochondrion</keyword>
<protein>
    <recommendedName>
        <fullName evidence="13">Mitochondrial carrier protein</fullName>
    </recommendedName>
</protein>
<comment type="subcellular location">
    <subcellularLocation>
        <location evidence="1">Mitochondrion membrane</location>
        <topology evidence="1">Multi-pass membrane protein</topology>
    </subcellularLocation>
</comment>
<evidence type="ECO:0000256" key="9">
    <source>
        <dbReference type="PROSITE-ProRule" id="PRU00282"/>
    </source>
</evidence>
<comment type="caution">
    <text evidence="11">The sequence shown here is derived from an EMBL/GenBank/DDBJ whole genome shotgun (WGS) entry which is preliminary data.</text>
</comment>
<keyword evidence="6" id="KW-1133">Transmembrane helix</keyword>
<keyword evidence="5" id="KW-0677">Repeat</keyword>
<comment type="similarity">
    <text evidence="2 10">Belongs to the mitochondrial carrier (TC 2.A.29) family.</text>
</comment>
<evidence type="ECO:0000256" key="3">
    <source>
        <dbReference type="ARBA" id="ARBA00022448"/>
    </source>
</evidence>
<proteinExistence type="inferred from homology"/>
<dbReference type="GO" id="GO:1990575">
    <property type="term" value="P:mitochondrial L-ornithine transmembrane transport"/>
    <property type="evidence" value="ECO:0007669"/>
    <property type="project" value="TreeGrafter"/>
</dbReference>
<evidence type="ECO:0000256" key="1">
    <source>
        <dbReference type="ARBA" id="ARBA00004225"/>
    </source>
</evidence>
<evidence type="ECO:0000256" key="6">
    <source>
        <dbReference type="ARBA" id="ARBA00022989"/>
    </source>
</evidence>
<feature type="repeat" description="Solcar" evidence="9">
    <location>
        <begin position="208"/>
        <end position="303"/>
    </location>
</feature>
<evidence type="ECO:0000313" key="11">
    <source>
        <dbReference type="EMBL" id="CAI2373486.1"/>
    </source>
</evidence>
<evidence type="ECO:0000256" key="8">
    <source>
        <dbReference type="ARBA" id="ARBA00023136"/>
    </source>
</evidence>
<evidence type="ECO:0000256" key="7">
    <source>
        <dbReference type="ARBA" id="ARBA00023128"/>
    </source>
</evidence>
<evidence type="ECO:0000313" key="12">
    <source>
        <dbReference type="Proteomes" id="UP001295684"/>
    </source>
</evidence>
<evidence type="ECO:0000256" key="10">
    <source>
        <dbReference type="RuleBase" id="RU000488"/>
    </source>
</evidence>
<evidence type="ECO:0008006" key="13">
    <source>
        <dbReference type="Google" id="ProtNLM"/>
    </source>
</evidence>
<keyword evidence="3 10" id="KW-0813">Transport</keyword>
<organism evidence="11 12">
    <name type="scientific">Euplotes crassus</name>
    <dbReference type="NCBI Taxonomy" id="5936"/>
    <lineage>
        <taxon>Eukaryota</taxon>
        <taxon>Sar</taxon>
        <taxon>Alveolata</taxon>
        <taxon>Ciliophora</taxon>
        <taxon>Intramacronucleata</taxon>
        <taxon>Spirotrichea</taxon>
        <taxon>Hypotrichia</taxon>
        <taxon>Euplotida</taxon>
        <taxon>Euplotidae</taxon>
        <taxon>Moneuplotes</taxon>
    </lineage>
</organism>
<dbReference type="PANTHER" id="PTHR45624">
    <property type="entry name" value="MITOCHONDRIAL BASIC AMINO ACIDS TRANSPORTER-RELATED"/>
    <property type="match status" value="1"/>
</dbReference>
<sequence>MGETVGEEDMTHIQYMVKDFACGTFAGIFQTLSGHPFDSLKVRMQTSKVRISLTQCVKGIVKNEGLISFYRGLTPPLCTIPIVNAIVMSSYELCKRILGVESEDDFTFQQSLYAGMFAGFVNSFVISPVELVKCRLQVQTDSMKRAYYKGPIDCCMKVVREEGLSVLMTSGLISTILRETFCYAGQFGGYFLFKRALAQFHGCSLDELGHSSYFLSGGVGGLCCWLTSYPQDIVKTKLQTQKVGQIKYPRHPTIPDEGIISCVKEIWVKEGTYGFWKGFTPCAIRAFWANGFMFSAYEFACYEYDKFFKGTKE</sequence>
<accession>A0AAD1XIT3</accession>
<dbReference type="PROSITE" id="PS50920">
    <property type="entry name" value="SOLCAR"/>
    <property type="match status" value="3"/>
</dbReference>
<evidence type="ECO:0000256" key="2">
    <source>
        <dbReference type="ARBA" id="ARBA00006375"/>
    </source>
</evidence>
<feature type="repeat" description="Solcar" evidence="9">
    <location>
        <begin position="106"/>
        <end position="196"/>
    </location>
</feature>
<gene>
    <name evidence="11" type="ORF">ECRASSUSDP1_LOCUS14832</name>
</gene>
<dbReference type="SUPFAM" id="SSF103506">
    <property type="entry name" value="Mitochondrial carrier"/>
    <property type="match status" value="1"/>
</dbReference>
<evidence type="ECO:0000256" key="4">
    <source>
        <dbReference type="ARBA" id="ARBA00022692"/>
    </source>
</evidence>
<dbReference type="InterPro" id="IPR018108">
    <property type="entry name" value="MCP_transmembrane"/>
</dbReference>
<keyword evidence="4 9" id="KW-0812">Transmembrane</keyword>
<dbReference type="InterPro" id="IPR050567">
    <property type="entry name" value="Mitochondrial_Carrier"/>
</dbReference>
<keyword evidence="8 9" id="KW-0472">Membrane</keyword>
<feature type="repeat" description="Solcar" evidence="9">
    <location>
        <begin position="14"/>
        <end position="97"/>
    </location>
</feature>
<dbReference type="InterPro" id="IPR023395">
    <property type="entry name" value="MCP_dom_sf"/>
</dbReference>
<dbReference type="GO" id="GO:0031966">
    <property type="term" value="C:mitochondrial membrane"/>
    <property type="evidence" value="ECO:0007669"/>
    <property type="project" value="UniProtKB-SubCell"/>
</dbReference>
<dbReference type="Pfam" id="PF00153">
    <property type="entry name" value="Mito_carr"/>
    <property type="match status" value="3"/>
</dbReference>
<dbReference type="GO" id="GO:0000064">
    <property type="term" value="F:L-ornithine transmembrane transporter activity"/>
    <property type="evidence" value="ECO:0007669"/>
    <property type="project" value="TreeGrafter"/>
</dbReference>
<dbReference type="EMBL" id="CAMPGE010014837">
    <property type="protein sequence ID" value="CAI2373486.1"/>
    <property type="molecule type" value="Genomic_DNA"/>
</dbReference>
<reference evidence="11" key="1">
    <citation type="submission" date="2023-07" db="EMBL/GenBank/DDBJ databases">
        <authorList>
            <consortium name="AG Swart"/>
            <person name="Singh M."/>
            <person name="Singh A."/>
            <person name="Seah K."/>
            <person name="Emmerich C."/>
        </authorList>
    </citation>
    <scope>NUCLEOTIDE SEQUENCE</scope>
    <source>
        <strain evidence="11">DP1</strain>
    </source>
</reference>